<keyword evidence="2" id="KW-1185">Reference proteome</keyword>
<dbReference type="InParanoid" id="A0A409XL87"/>
<dbReference type="STRING" id="93625.A0A409XL87"/>
<dbReference type="AlphaFoldDB" id="A0A409XL87"/>
<organism evidence="1 2">
    <name type="scientific">Psilocybe cyanescens</name>
    <dbReference type="NCBI Taxonomy" id="93625"/>
    <lineage>
        <taxon>Eukaryota</taxon>
        <taxon>Fungi</taxon>
        <taxon>Dikarya</taxon>
        <taxon>Basidiomycota</taxon>
        <taxon>Agaricomycotina</taxon>
        <taxon>Agaricomycetes</taxon>
        <taxon>Agaricomycetidae</taxon>
        <taxon>Agaricales</taxon>
        <taxon>Agaricineae</taxon>
        <taxon>Strophariaceae</taxon>
        <taxon>Psilocybe</taxon>
    </lineage>
</organism>
<gene>
    <name evidence="1" type="ORF">CVT25_008905</name>
</gene>
<dbReference type="EMBL" id="NHYD01001330">
    <property type="protein sequence ID" value="PPQ91518.1"/>
    <property type="molecule type" value="Genomic_DNA"/>
</dbReference>
<accession>A0A409XL87</accession>
<reference evidence="1 2" key="1">
    <citation type="journal article" date="2018" name="Evol. Lett.">
        <title>Horizontal gene cluster transfer increased hallucinogenic mushroom diversity.</title>
        <authorList>
            <person name="Reynolds H.T."/>
            <person name="Vijayakumar V."/>
            <person name="Gluck-Thaler E."/>
            <person name="Korotkin H.B."/>
            <person name="Matheny P.B."/>
            <person name="Slot J.C."/>
        </authorList>
    </citation>
    <scope>NUCLEOTIDE SEQUENCE [LARGE SCALE GENOMIC DNA]</scope>
    <source>
        <strain evidence="1 2">2631</strain>
    </source>
</reference>
<dbReference type="OrthoDB" id="2896586at2759"/>
<evidence type="ECO:0000313" key="1">
    <source>
        <dbReference type="EMBL" id="PPQ91518.1"/>
    </source>
</evidence>
<protein>
    <submittedName>
        <fullName evidence="1">Uncharacterized protein</fullName>
    </submittedName>
</protein>
<dbReference type="Proteomes" id="UP000283269">
    <property type="component" value="Unassembled WGS sequence"/>
</dbReference>
<sequence length="91" mass="9665">MPVGSATCPVTALQNLVIFDPKPLTEPLFSDALGNTLSQQAFLAILKKWLVLIGVDESKDSGHSFCWGTATSAASIEMLAVFITGKKKQAV</sequence>
<evidence type="ECO:0000313" key="2">
    <source>
        <dbReference type="Proteomes" id="UP000283269"/>
    </source>
</evidence>
<name>A0A409XL87_PSICY</name>
<proteinExistence type="predicted"/>
<comment type="caution">
    <text evidence="1">The sequence shown here is derived from an EMBL/GenBank/DDBJ whole genome shotgun (WGS) entry which is preliminary data.</text>
</comment>